<dbReference type="RefSeq" id="WP_230371153.1">
    <property type="nucleotide sequence ID" value="NZ_WLYX01000001.1"/>
</dbReference>
<sequence length="143" mass="16620">MTDRRKAMISKIHIAKQQLQMADDSYRAMLARLAEGKTSSTKLTLQQLDDVLAEMKRLGFVQKTARNIGKRPTPQDDRERYMAKVEALLADQKRPWDYADGMALRMFKVEKVAWLDDDQLRRLMIGLEIDARRHGKGTEAWEK</sequence>
<dbReference type="AlphaFoldDB" id="A0A844GF70"/>
<dbReference type="EMBL" id="WLYX01000001">
    <property type="protein sequence ID" value="MTD33970.1"/>
    <property type="molecule type" value="Genomic_DNA"/>
</dbReference>
<comment type="caution">
    <text evidence="1">The sequence shown here is derived from an EMBL/GenBank/DDBJ whole genome shotgun (WGS) entry which is preliminary data.</text>
</comment>
<evidence type="ECO:0000313" key="2">
    <source>
        <dbReference type="Proteomes" id="UP000446658"/>
    </source>
</evidence>
<accession>A0A844GF70</accession>
<proteinExistence type="predicted"/>
<protein>
    <submittedName>
        <fullName evidence="1">DUF1018 domain-containing protein</fullName>
    </submittedName>
</protein>
<dbReference type="InterPro" id="IPR009363">
    <property type="entry name" value="Phage_Mu_Gp16"/>
</dbReference>
<organism evidence="1 2">
    <name type="scientific">Paludibacterium denitrificans</name>
    <dbReference type="NCBI Taxonomy" id="2675226"/>
    <lineage>
        <taxon>Bacteria</taxon>
        <taxon>Pseudomonadati</taxon>
        <taxon>Pseudomonadota</taxon>
        <taxon>Betaproteobacteria</taxon>
        <taxon>Neisseriales</taxon>
        <taxon>Chromobacteriaceae</taxon>
        <taxon>Paludibacterium</taxon>
    </lineage>
</organism>
<reference evidence="1 2" key="1">
    <citation type="submission" date="2019-11" db="EMBL/GenBank/DDBJ databases">
        <title>Draft genome sequence of Paludibacterium sp. dN18-1.</title>
        <authorList>
            <person name="Im W.-T."/>
        </authorList>
    </citation>
    <scope>NUCLEOTIDE SEQUENCE [LARGE SCALE GENOMIC DNA]</scope>
    <source>
        <strain evidence="2">dN 18-1</strain>
    </source>
</reference>
<dbReference type="Proteomes" id="UP000446658">
    <property type="component" value="Unassembled WGS sequence"/>
</dbReference>
<dbReference type="Pfam" id="PF06252">
    <property type="entry name" value="GemA"/>
    <property type="match status" value="1"/>
</dbReference>
<gene>
    <name evidence="1" type="ORF">GKE73_16125</name>
</gene>
<keyword evidence="2" id="KW-1185">Reference proteome</keyword>
<evidence type="ECO:0000313" key="1">
    <source>
        <dbReference type="EMBL" id="MTD33970.1"/>
    </source>
</evidence>
<name>A0A844GF70_9NEIS</name>